<feature type="domain" description="Nudix hydrolase" evidence="7">
    <location>
        <begin position="40"/>
        <end position="172"/>
    </location>
</feature>
<organism evidence="8 9">
    <name type="scientific">Aliiroseovarius salicola</name>
    <dbReference type="NCBI Taxonomy" id="3009082"/>
    <lineage>
        <taxon>Bacteria</taxon>
        <taxon>Pseudomonadati</taxon>
        <taxon>Pseudomonadota</taxon>
        <taxon>Alphaproteobacteria</taxon>
        <taxon>Rhodobacterales</taxon>
        <taxon>Paracoccaceae</taxon>
        <taxon>Aliiroseovarius</taxon>
    </lineage>
</organism>
<dbReference type="RefSeq" id="WP_271052544.1">
    <property type="nucleotide sequence ID" value="NZ_JAQIIO010000001.1"/>
</dbReference>
<gene>
    <name evidence="8" type="ORF">O2N63_02565</name>
</gene>
<keyword evidence="9" id="KW-1185">Reference proteome</keyword>
<accession>A0ABT4VZK1</accession>
<evidence type="ECO:0000256" key="3">
    <source>
        <dbReference type="ARBA" id="ARBA00022723"/>
    </source>
</evidence>
<evidence type="ECO:0000259" key="7">
    <source>
        <dbReference type="PROSITE" id="PS51462"/>
    </source>
</evidence>
<dbReference type="PANTHER" id="PTHR12992">
    <property type="entry name" value="NUDIX HYDROLASE"/>
    <property type="match status" value="1"/>
</dbReference>
<keyword evidence="3" id="KW-0479">Metal-binding</keyword>
<dbReference type="NCBIfam" id="NF007980">
    <property type="entry name" value="PRK10707.1"/>
    <property type="match status" value="1"/>
</dbReference>
<keyword evidence="5" id="KW-0460">Magnesium</keyword>
<evidence type="ECO:0000256" key="6">
    <source>
        <dbReference type="ARBA" id="ARBA00023211"/>
    </source>
</evidence>
<evidence type="ECO:0000313" key="9">
    <source>
        <dbReference type="Proteomes" id="UP001528040"/>
    </source>
</evidence>
<dbReference type="Pfam" id="PF00293">
    <property type="entry name" value="NUDIX"/>
    <property type="match status" value="1"/>
</dbReference>
<comment type="cofactor">
    <cofactor evidence="1">
        <name>Mn(2+)</name>
        <dbReference type="ChEBI" id="CHEBI:29035"/>
    </cofactor>
</comment>
<evidence type="ECO:0000256" key="1">
    <source>
        <dbReference type="ARBA" id="ARBA00001936"/>
    </source>
</evidence>
<keyword evidence="6" id="KW-0464">Manganese</keyword>
<comment type="cofactor">
    <cofactor evidence="2">
        <name>Mg(2+)</name>
        <dbReference type="ChEBI" id="CHEBI:18420"/>
    </cofactor>
</comment>
<dbReference type="InterPro" id="IPR045121">
    <property type="entry name" value="CoAse"/>
</dbReference>
<evidence type="ECO:0000256" key="4">
    <source>
        <dbReference type="ARBA" id="ARBA00022801"/>
    </source>
</evidence>
<name>A0ABT4VZK1_9RHOB</name>
<sequence>MERRKVTPEIEHIRNALFPHGEGSSDFDLNPDIELPVGRKLRPAAVLVPLIYLEDRLHLILTKRASHLKHHPGQIAFPGGKVDDGDRDFEAAALREAWEEIGLPKDAVQFLGQLPPHETVTSYSVTPILGLVTQHFTPIPEQGEVEEVFTVPFAHVSDPAKFSQQGRIWQGRLRHYETVPYGPYYIWGATARMLRALAERVSA</sequence>
<comment type="caution">
    <text evidence="8">The sequence shown here is derived from an EMBL/GenBank/DDBJ whole genome shotgun (WGS) entry which is preliminary data.</text>
</comment>
<dbReference type="CDD" id="cd03426">
    <property type="entry name" value="NUDIX_CoAse_Nudt7"/>
    <property type="match status" value="1"/>
</dbReference>
<dbReference type="InterPro" id="IPR000086">
    <property type="entry name" value="NUDIX_hydrolase_dom"/>
</dbReference>
<evidence type="ECO:0000313" key="8">
    <source>
        <dbReference type="EMBL" id="MDA5092958.1"/>
    </source>
</evidence>
<protein>
    <submittedName>
        <fullName evidence="8">CoA pyrophosphatase</fullName>
    </submittedName>
</protein>
<dbReference type="Gene3D" id="3.90.79.10">
    <property type="entry name" value="Nucleoside Triphosphate Pyrophosphohydrolase"/>
    <property type="match status" value="1"/>
</dbReference>
<dbReference type="InterPro" id="IPR015797">
    <property type="entry name" value="NUDIX_hydrolase-like_dom_sf"/>
</dbReference>
<reference evidence="8 9" key="1">
    <citation type="submission" date="2023-01" db="EMBL/GenBank/DDBJ databases">
        <authorList>
            <person name="Yoon J.-W."/>
        </authorList>
    </citation>
    <scope>NUCLEOTIDE SEQUENCE [LARGE SCALE GENOMIC DNA]</scope>
    <source>
        <strain evidence="8 9">KMU-50</strain>
    </source>
</reference>
<dbReference type="PANTHER" id="PTHR12992:SF11">
    <property type="entry name" value="MITOCHONDRIAL COENZYME A DIPHOSPHATASE NUDT8"/>
    <property type="match status" value="1"/>
</dbReference>
<dbReference type="SUPFAM" id="SSF55811">
    <property type="entry name" value="Nudix"/>
    <property type="match status" value="1"/>
</dbReference>
<evidence type="ECO:0000256" key="5">
    <source>
        <dbReference type="ARBA" id="ARBA00022842"/>
    </source>
</evidence>
<dbReference type="Proteomes" id="UP001528040">
    <property type="component" value="Unassembled WGS sequence"/>
</dbReference>
<keyword evidence="4" id="KW-0378">Hydrolase</keyword>
<dbReference type="PROSITE" id="PS51462">
    <property type="entry name" value="NUDIX"/>
    <property type="match status" value="1"/>
</dbReference>
<evidence type="ECO:0000256" key="2">
    <source>
        <dbReference type="ARBA" id="ARBA00001946"/>
    </source>
</evidence>
<dbReference type="EMBL" id="JAQIIO010000001">
    <property type="protein sequence ID" value="MDA5092958.1"/>
    <property type="molecule type" value="Genomic_DNA"/>
</dbReference>
<proteinExistence type="predicted"/>